<dbReference type="InterPro" id="IPR011761">
    <property type="entry name" value="ATP-grasp"/>
</dbReference>
<dbReference type="AlphaFoldDB" id="A0A6N4TID8"/>
<keyword evidence="4" id="KW-1185">Reference proteome</keyword>
<keyword evidence="3" id="KW-0436">Ligase</keyword>
<evidence type="ECO:0000313" key="4">
    <source>
        <dbReference type="Proteomes" id="UP000464754"/>
    </source>
</evidence>
<dbReference type="Pfam" id="PF02786">
    <property type="entry name" value="CPSase_L_D2"/>
    <property type="match status" value="1"/>
</dbReference>
<evidence type="ECO:0000313" key="3">
    <source>
        <dbReference type="EMBL" id="BBK22499.1"/>
    </source>
</evidence>
<gene>
    <name evidence="3" type="primary">yxbA</name>
    <name evidence="3" type="ORF">Aargi30884_14020</name>
</gene>
<dbReference type="GO" id="GO:0005524">
    <property type="term" value="F:ATP binding"/>
    <property type="evidence" value="ECO:0007669"/>
    <property type="project" value="UniProtKB-UniRule"/>
</dbReference>
<dbReference type="PROSITE" id="PS50975">
    <property type="entry name" value="ATP_GRASP"/>
    <property type="match status" value="1"/>
</dbReference>
<protein>
    <submittedName>
        <fullName evidence="3">Carboxylate--amine ligase</fullName>
    </submittedName>
</protein>
<evidence type="ECO:0000259" key="2">
    <source>
        <dbReference type="PROSITE" id="PS50975"/>
    </source>
</evidence>
<proteinExistence type="predicted"/>
<evidence type="ECO:0000256" key="1">
    <source>
        <dbReference type="PROSITE-ProRule" id="PRU00409"/>
    </source>
</evidence>
<feature type="domain" description="ATP-grasp" evidence="2">
    <location>
        <begin position="131"/>
        <end position="329"/>
    </location>
</feature>
<reference evidence="4" key="1">
    <citation type="submission" date="2019-05" db="EMBL/GenBank/DDBJ databases">
        <title>Complete genome sequencing of Absiella argi strain JCM 30884.</title>
        <authorList>
            <person name="Sakamoto M."/>
            <person name="Murakami T."/>
            <person name="Mori H."/>
        </authorList>
    </citation>
    <scope>NUCLEOTIDE SEQUENCE [LARGE SCALE GENOMIC DNA]</scope>
    <source>
        <strain evidence="4">JCM 30884</strain>
    </source>
</reference>
<dbReference type="KEGG" id="aarg:Aargi30884_14020"/>
<keyword evidence="1" id="KW-0547">Nucleotide-binding</keyword>
<dbReference type="GO" id="GO:0016874">
    <property type="term" value="F:ligase activity"/>
    <property type="evidence" value="ECO:0007669"/>
    <property type="project" value="UniProtKB-KW"/>
</dbReference>
<dbReference type="Gene3D" id="3.30.470.20">
    <property type="entry name" value="ATP-grasp fold, B domain"/>
    <property type="match status" value="1"/>
</dbReference>
<dbReference type="Proteomes" id="UP000464754">
    <property type="component" value="Chromosome"/>
</dbReference>
<dbReference type="SUPFAM" id="SSF56059">
    <property type="entry name" value="Glutathione synthetase ATP-binding domain-like"/>
    <property type="match status" value="1"/>
</dbReference>
<dbReference type="GO" id="GO:0046872">
    <property type="term" value="F:metal ion binding"/>
    <property type="evidence" value="ECO:0007669"/>
    <property type="project" value="InterPro"/>
</dbReference>
<organism evidence="3 4">
    <name type="scientific">Amedibacterium intestinale</name>
    <dbReference type="NCBI Taxonomy" id="2583452"/>
    <lineage>
        <taxon>Bacteria</taxon>
        <taxon>Bacillati</taxon>
        <taxon>Bacillota</taxon>
        <taxon>Erysipelotrichia</taxon>
        <taxon>Erysipelotrichales</taxon>
        <taxon>Erysipelotrichaceae</taxon>
        <taxon>Amedibacterium</taxon>
    </lineage>
</organism>
<dbReference type="EMBL" id="AP019695">
    <property type="protein sequence ID" value="BBK22499.1"/>
    <property type="molecule type" value="Genomic_DNA"/>
</dbReference>
<accession>A0A6N4TID8</accession>
<sequence>MDCIINNKNRSFLPVLLGTDANAYGMAKSFHKAYGITSLSLGKAPLLETKRSNIVKVMTFHNFDHDEVFRKYIQEVGETYGKEYKKLLLIACGDRYTELIVNNRDIIDKYFITNYIPKEMKEQLENKEDFYKICEQYGLDYPKTFIVTKANKDNFTLPFSFPVAVKASNSIEYVDLEFEGKKKGYKADSLEELKRILSSVYNAGYTGNMIIQDFIPGDDSTMYVLNSYSDQNGNVRVMCLGHCVSEDYTPHGIGNYNAIVQEANSAIYKQYQKFLEDLHYVGYSNFDMKYDERDGKYKVFEINIRQGRSSYFTTASGCNIAEYMAEDLIFHKQNELHYHNNPYLWLHIPPRLLLKYVSKNSYAQVKKLIRDKKYDYTLLYSKDFSIFRSIMIRRFYHMAYKKYKLYFNKRGMD</sequence>
<name>A0A6N4TID8_9FIRM</name>
<dbReference type="InterPro" id="IPR005479">
    <property type="entry name" value="CPAse_ATP-bd"/>
</dbReference>
<dbReference type="RefSeq" id="WP_115716778.1">
    <property type="nucleotide sequence ID" value="NZ_AP019695.1"/>
</dbReference>
<keyword evidence="1" id="KW-0067">ATP-binding</keyword>